<keyword evidence="5" id="KW-0157">Chromophore</keyword>
<organism evidence="9 10">
    <name type="scientific">Coptis chinensis</name>
    <dbReference type="NCBI Taxonomy" id="261450"/>
    <lineage>
        <taxon>Eukaryota</taxon>
        <taxon>Viridiplantae</taxon>
        <taxon>Streptophyta</taxon>
        <taxon>Embryophyta</taxon>
        <taxon>Tracheophyta</taxon>
        <taxon>Spermatophyta</taxon>
        <taxon>Magnoliopsida</taxon>
        <taxon>Ranunculales</taxon>
        <taxon>Ranunculaceae</taxon>
        <taxon>Coptidoideae</taxon>
        <taxon>Coptis</taxon>
    </lineage>
</organism>
<dbReference type="Gene3D" id="3.30.450.20">
    <property type="entry name" value="PAS domain"/>
    <property type="match status" value="1"/>
</dbReference>
<dbReference type="GO" id="GO:0005634">
    <property type="term" value="C:nucleus"/>
    <property type="evidence" value="ECO:0007669"/>
    <property type="project" value="TreeGrafter"/>
</dbReference>
<gene>
    <name evidence="9" type="ORF">IFM89_000740</name>
</gene>
<accession>A0A835ISC8</accession>
<dbReference type="InterPro" id="IPR000014">
    <property type="entry name" value="PAS"/>
</dbReference>
<evidence type="ECO:0000256" key="6">
    <source>
        <dbReference type="ARBA" id="ARBA00023170"/>
    </source>
</evidence>
<dbReference type="InterPro" id="IPR035965">
    <property type="entry name" value="PAS-like_dom_sf"/>
</dbReference>
<dbReference type="PANTHER" id="PTHR47429:SF8">
    <property type="entry name" value="PHOTOTROPIN-1-LIKE"/>
    <property type="match status" value="1"/>
</dbReference>
<evidence type="ECO:0000259" key="8">
    <source>
        <dbReference type="PROSITE" id="PS50112"/>
    </source>
</evidence>
<evidence type="ECO:0000256" key="3">
    <source>
        <dbReference type="ARBA" id="ARBA00022630"/>
    </source>
</evidence>
<keyword evidence="3" id="KW-0285">Flavoprotein</keyword>
<keyword evidence="4" id="KW-0288">FMN</keyword>
<comment type="caution">
    <text evidence="9">The sequence shown here is derived from an EMBL/GenBank/DDBJ whole genome shotgun (WGS) entry which is preliminary data.</text>
</comment>
<evidence type="ECO:0000313" key="9">
    <source>
        <dbReference type="EMBL" id="KAF9623251.1"/>
    </source>
</evidence>
<keyword evidence="1" id="KW-0600">Photoreceptor protein</keyword>
<evidence type="ECO:0000256" key="4">
    <source>
        <dbReference type="ARBA" id="ARBA00022643"/>
    </source>
</evidence>
<keyword evidence="6" id="KW-0675">Receptor</keyword>
<feature type="region of interest" description="Disordered" evidence="7">
    <location>
        <begin position="50"/>
        <end position="79"/>
    </location>
</feature>
<dbReference type="GO" id="GO:0009881">
    <property type="term" value="F:photoreceptor activity"/>
    <property type="evidence" value="ECO:0007669"/>
    <property type="project" value="UniProtKB-KW"/>
</dbReference>
<dbReference type="Pfam" id="PF13426">
    <property type="entry name" value="PAS_9"/>
    <property type="match status" value="1"/>
</dbReference>
<evidence type="ECO:0000256" key="2">
    <source>
        <dbReference type="ARBA" id="ARBA00022606"/>
    </source>
</evidence>
<dbReference type="OrthoDB" id="432483at2759"/>
<dbReference type="SUPFAM" id="SSF55785">
    <property type="entry name" value="PYP-like sensor domain (PAS domain)"/>
    <property type="match status" value="1"/>
</dbReference>
<dbReference type="PROSITE" id="PS50112">
    <property type="entry name" value="PAS"/>
    <property type="match status" value="1"/>
</dbReference>
<keyword evidence="10" id="KW-1185">Reference proteome</keyword>
<reference evidence="9 10" key="1">
    <citation type="submission" date="2020-10" db="EMBL/GenBank/DDBJ databases">
        <title>The Coptis chinensis genome and diversification of protoberbering-type alkaloids.</title>
        <authorList>
            <person name="Wang B."/>
            <person name="Shu S."/>
            <person name="Song C."/>
            <person name="Liu Y."/>
        </authorList>
    </citation>
    <scope>NUCLEOTIDE SEQUENCE [LARGE SCALE GENOMIC DNA]</scope>
    <source>
        <strain evidence="9">HL-2020</strain>
        <tissue evidence="9">Leaf</tissue>
    </source>
</reference>
<dbReference type="AlphaFoldDB" id="A0A835ISC8"/>
<evidence type="ECO:0000256" key="5">
    <source>
        <dbReference type="ARBA" id="ARBA00022991"/>
    </source>
</evidence>
<evidence type="ECO:0000256" key="7">
    <source>
        <dbReference type="SAM" id="MobiDB-lite"/>
    </source>
</evidence>
<name>A0A835ISC8_9MAGN</name>
<keyword evidence="2" id="KW-0716">Sensory transduction</keyword>
<evidence type="ECO:0000313" key="10">
    <source>
        <dbReference type="Proteomes" id="UP000631114"/>
    </source>
</evidence>
<protein>
    <recommendedName>
        <fullName evidence="8">PAS domain-containing protein</fullName>
    </recommendedName>
</protein>
<feature type="domain" description="PAS" evidence="8">
    <location>
        <begin position="83"/>
        <end position="132"/>
    </location>
</feature>
<proteinExistence type="predicted"/>
<sequence length="154" mass="16745">MFVFQVGKKKKCGVFQNGAEPVLPTLKDSIFTVAIIPKTALPATLKTMNRRKNSEERGTGTGTGCIRTSEESSYGFESSGPRVSQDLKDALASLQQTFVVSDATRPDCPIMFASSGFFSMTGYSSTEVIGRNCRFLQGAETDRNEVAKIREAVN</sequence>
<evidence type="ECO:0000256" key="1">
    <source>
        <dbReference type="ARBA" id="ARBA00022543"/>
    </source>
</evidence>
<dbReference type="Proteomes" id="UP000631114">
    <property type="component" value="Unassembled WGS sequence"/>
</dbReference>
<dbReference type="EMBL" id="JADFTS010000001">
    <property type="protein sequence ID" value="KAF9623251.1"/>
    <property type="molecule type" value="Genomic_DNA"/>
</dbReference>
<dbReference type="PANTHER" id="PTHR47429">
    <property type="entry name" value="PROTEIN TWIN LOV 1"/>
    <property type="match status" value="1"/>
</dbReference>